<name>A0A1G8GYC1_9MICO</name>
<evidence type="ECO:0000313" key="2">
    <source>
        <dbReference type="Proteomes" id="UP000198822"/>
    </source>
</evidence>
<gene>
    <name evidence="1" type="ORF">SAMN04489720_3127</name>
</gene>
<accession>A0A1G8GYC1</accession>
<organism evidence="1 2">
    <name type="scientific">Agrococcus jejuensis</name>
    <dbReference type="NCBI Taxonomy" id="399736"/>
    <lineage>
        <taxon>Bacteria</taxon>
        <taxon>Bacillati</taxon>
        <taxon>Actinomycetota</taxon>
        <taxon>Actinomycetes</taxon>
        <taxon>Micrococcales</taxon>
        <taxon>Microbacteriaceae</taxon>
        <taxon>Agrococcus</taxon>
    </lineage>
</organism>
<dbReference type="AlphaFoldDB" id="A0A1G8GYC1"/>
<sequence length="340" mass="38102">MLQSKSRAESSGEADRERGWLDKNIARALRQAAGSVRALRSRSRTMSNRRGNSVEVHGDEIDWLTVVLIDHDEVPAGYTPDSGEERAVVLTRGDWEFLFDHLRSATWVLDYLDRVVGEPFELGREPVRYYEIAASDDLADAGDLPAWGANGRTHAWAGRAPLEPAGHAETEAHFLLRSVQEDIGRTEIGRERELERLEVLRHLDGIPVGLRVEVGRRVLEFVDATRKWRRATLATRTRVILPGSARSAGVDGPLMFMAASELTPTSEAVFRTRAELLHHDFGLESGWEGYRTTGVLLTPSSDHQKAWTTSMVTAQGNLDLDPSYVTELRRYHDVTRVDVL</sequence>
<dbReference type="Proteomes" id="UP000198822">
    <property type="component" value="Chromosome I"/>
</dbReference>
<evidence type="ECO:0000313" key="1">
    <source>
        <dbReference type="EMBL" id="SDH99402.1"/>
    </source>
</evidence>
<protein>
    <submittedName>
        <fullName evidence="1">Uncharacterized protein</fullName>
    </submittedName>
</protein>
<proteinExistence type="predicted"/>
<dbReference type="EMBL" id="LT629695">
    <property type="protein sequence ID" value="SDH99402.1"/>
    <property type="molecule type" value="Genomic_DNA"/>
</dbReference>
<reference evidence="2" key="1">
    <citation type="submission" date="2016-10" db="EMBL/GenBank/DDBJ databases">
        <authorList>
            <person name="Varghese N."/>
            <person name="Submissions S."/>
        </authorList>
    </citation>
    <scope>NUCLEOTIDE SEQUENCE [LARGE SCALE GENOMIC DNA]</scope>
    <source>
        <strain evidence="2">DSM 22002</strain>
    </source>
</reference>
<keyword evidence="2" id="KW-1185">Reference proteome</keyword>